<keyword evidence="2" id="KW-1185">Reference proteome</keyword>
<dbReference type="EMBL" id="JAIZPD010000008">
    <property type="protein sequence ID" value="KAH0961488.1"/>
    <property type="molecule type" value="Genomic_DNA"/>
</dbReference>
<comment type="caution">
    <text evidence="1">The sequence shown here is derived from an EMBL/GenBank/DDBJ whole genome shotgun (WGS) entry which is preliminary data.</text>
</comment>
<reference evidence="1" key="1">
    <citation type="submission" date="2021-09" db="EMBL/GenBank/DDBJ databases">
        <title>A high-quality genome of the endoparasitic fungus Hirsutella rhossiliensis with a comparison of Hirsutella genomes reveals transposable elements contributing to genome size variation.</title>
        <authorList>
            <person name="Lin R."/>
            <person name="Jiao Y."/>
            <person name="Sun X."/>
            <person name="Ling J."/>
            <person name="Xie B."/>
            <person name="Cheng X."/>
        </authorList>
    </citation>
    <scope>NUCLEOTIDE SEQUENCE</scope>
    <source>
        <strain evidence="1">HR02</strain>
    </source>
</reference>
<evidence type="ECO:0000313" key="2">
    <source>
        <dbReference type="Proteomes" id="UP000824596"/>
    </source>
</evidence>
<gene>
    <name evidence="1" type="ORF">HRG_07566</name>
</gene>
<dbReference type="RefSeq" id="XP_044719001.1">
    <property type="nucleotide sequence ID" value="XM_044866037.1"/>
</dbReference>
<dbReference type="OrthoDB" id="3250044at2759"/>
<dbReference type="Proteomes" id="UP000824596">
    <property type="component" value="Unassembled WGS sequence"/>
</dbReference>
<name>A0A9P8SG11_9HYPO</name>
<organism evidence="1 2">
    <name type="scientific">Hirsutella rhossiliensis</name>
    <dbReference type="NCBI Taxonomy" id="111463"/>
    <lineage>
        <taxon>Eukaryota</taxon>
        <taxon>Fungi</taxon>
        <taxon>Dikarya</taxon>
        <taxon>Ascomycota</taxon>
        <taxon>Pezizomycotina</taxon>
        <taxon>Sordariomycetes</taxon>
        <taxon>Hypocreomycetidae</taxon>
        <taxon>Hypocreales</taxon>
        <taxon>Ophiocordycipitaceae</taxon>
        <taxon>Hirsutella</taxon>
    </lineage>
</organism>
<accession>A0A9P8SG11</accession>
<dbReference type="AlphaFoldDB" id="A0A9P8SG11"/>
<protein>
    <submittedName>
        <fullName evidence="1">Uncharacterized protein</fullName>
    </submittedName>
</protein>
<dbReference type="GeneID" id="68356695"/>
<proteinExistence type="predicted"/>
<sequence>MTAADAEHVRGALSLIQETNLPHLLGPLLCAFVEEALDPGLAAIYIEHNYDQSRWNHWVFLTHADLNLRNIPALFESLKYNDMARRLIHNVSKAFEDYSKEVEVEKRSWEERDNI</sequence>
<evidence type="ECO:0000313" key="1">
    <source>
        <dbReference type="EMBL" id="KAH0961488.1"/>
    </source>
</evidence>